<evidence type="ECO:0000313" key="1">
    <source>
        <dbReference type="EMBL" id="KON30101.1"/>
    </source>
</evidence>
<accession>A0A0M0BP65</accession>
<dbReference type="Proteomes" id="UP000037210">
    <property type="component" value="Unassembled WGS sequence"/>
</dbReference>
<organism evidence="1 2">
    <name type="scientific">miscellaneous Crenarchaeota group-15 archaeon DG-45</name>
    <dbReference type="NCBI Taxonomy" id="1685127"/>
    <lineage>
        <taxon>Archaea</taxon>
        <taxon>Candidatus Bathyarchaeota</taxon>
        <taxon>MCG-15</taxon>
    </lineage>
</organism>
<dbReference type="AlphaFoldDB" id="A0A0M0BP65"/>
<comment type="caution">
    <text evidence="1">The sequence shown here is derived from an EMBL/GenBank/DDBJ whole genome shotgun (WGS) entry which is preliminary data.</text>
</comment>
<dbReference type="EMBL" id="LFWZ01000041">
    <property type="protein sequence ID" value="KON30101.1"/>
    <property type="molecule type" value="Genomic_DNA"/>
</dbReference>
<protein>
    <submittedName>
        <fullName evidence="1">Uncharacterized protein</fullName>
    </submittedName>
</protein>
<gene>
    <name evidence="1" type="ORF">AC482_04665</name>
</gene>
<reference evidence="1 2" key="1">
    <citation type="submission" date="2015-06" db="EMBL/GenBank/DDBJ databases">
        <title>New insights into the roles of widespread benthic archaea in carbon and nitrogen cycling.</title>
        <authorList>
            <person name="Lazar C.S."/>
            <person name="Baker B.J."/>
            <person name="Seitz K.W."/>
            <person name="Hyde A.S."/>
            <person name="Dick G.J."/>
            <person name="Hinrichs K.-U."/>
            <person name="Teske A.P."/>
        </authorList>
    </citation>
    <scope>NUCLEOTIDE SEQUENCE [LARGE SCALE GENOMIC DNA]</scope>
    <source>
        <strain evidence="1">DG-45</strain>
    </source>
</reference>
<evidence type="ECO:0000313" key="2">
    <source>
        <dbReference type="Proteomes" id="UP000037210"/>
    </source>
</evidence>
<name>A0A0M0BP65_9ARCH</name>
<sequence length="263" mass="29895">MMAEEAGTELESVIKLCRAVSEGALDPFDVDTEYILSVIRKHYPHIRSLQEFCVDASALKELSSVLEKQNEWIQHQSTTLYKDPFMLSQQLMRMDVGAIADALLRSWHPVAELEQVSAATLASSLGYWGALIPIDERWVRPEITEVEAGTATRMEALELGLILEEGFAEALEGMWREMRDGVEEGGRIGYWDWVGAETYEETVRRAFMTCFLVGYGYANMEMDRLGELIELLPLEEPRPHRGAAKVSIPIMVDYEEWSRWRGG</sequence>
<proteinExistence type="predicted"/>